<accession>A0A5J4QYH0</accession>
<dbReference type="Gene3D" id="3.40.718.10">
    <property type="entry name" value="Isopropylmalate Dehydrogenase"/>
    <property type="match status" value="1"/>
</dbReference>
<dbReference type="FunFam" id="3.40.718.10:FF:000006">
    <property type="entry name" value="3-isopropylmalate dehydrogenase"/>
    <property type="match status" value="1"/>
</dbReference>
<keyword evidence="7" id="KW-0479">Metal-binding</keyword>
<comment type="subunit">
    <text evidence="3">Homodimer.</text>
</comment>
<keyword evidence="6" id="KW-0028">Amino-acid biosynthesis</keyword>
<dbReference type="GO" id="GO:0005829">
    <property type="term" value="C:cytosol"/>
    <property type="evidence" value="ECO:0007669"/>
    <property type="project" value="TreeGrafter"/>
</dbReference>
<evidence type="ECO:0000256" key="2">
    <source>
        <dbReference type="ARBA" id="ARBA00001946"/>
    </source>
</evidence>
<dbReference type="GO" id="GO:0009098">
    <property type="term" value="P:L-leucine biosynthetic process"/>
    <property type="evidence" value="ECO:0007669"/>
    <property type="project" value="UniProtKB-KW"/>
</dbReference>
<dbReference type="EMBL" id="SNRY01002114">
    <property type="protein sequence ID" value="KAA6326726.1"/>
    <property type="molecule type" value="Genomic_DNA"/>
</dbReference>
<evidence type="ECO:0000256" key="3">
    <source>
        <dbReference type="ARBA" id="ARBA00011738"/>
    </source>
</evidence>
<keyword evidence="10" id="KW-0520">NAD</keyword>
<dbReference type="EC" id="1.1.1.85" evidence="4"/>
<organism evidence="14">
    <name type="scientific">termite gut metagenome</name>
    <dbReference type="NCBI Taxonomy" id="433724"/>
    <lineage>
        <taxon>unclassified sequences</taxon>
        <taxon>metagenomes</taxon>
        <taxon>organismal metagenomes</taxon>
    </lineage>
</organism>
<dbReference type="AlphaFoldDB" id="A0A5J4QYH0"/>
<dbReference type="GO" id="GO:0051287">
    <property type="term" value="F:NAD binding"/>
    <property type="evidence" value="ECO:0007669"/>
    <property type="project" value="InterPro"/>
</dbReference>
<dbReference type="SMART" id="SM01329">
    <property type="entry name" value="Iso_dh"/>
    <property type="match status" value="1"/>
</dbReference>
<evidence type="ECO:0000313" key="14">
    <source>
        <dbReference type="EMBL" id="KAA6326726.1"/>
    </source>
</evidence>
<dbReference type="PROSITE" id="PS00470">
    <property type="entry name" value="IDH_IMDH"/>
    <property type="match status" value="1"/>
</dbReference>
<evidence type="ECO:0000256" key="11">
    <source>
        <dbReference type="ARBA" id="ARBA00023211"/>
    </source>
</evidence>
<dbReference type="GO" id="GO:0000287">
    <property type="term" value="F:magnesium ion binding"/>
    <property type="evidence" value="ECO:0007669"/>
    <property type="project" value="InterPro"/>
</dbReference>
<dbReference type="GO" id="GO:0003862">
    <property type="term" value="F:3-isopropylmalate dehydrogenase activity"/>
    <property type="evidence" value="ECO:0007669"/>
    <property type="project" value="UniProtKB-EC"/>
</dbReference>
<keyword evidence="8" id="KW-0460">Magnesium</keyword>
<evidence type="ECO:0000256" key="8">
    <source>
        <dbReference type="ARBA" id="ARBA00022842"/>
    </source>
</evidence>
<dbReference type="PANTHER" id="PTHR42979:SF1">
    <property type="entry name" value="3-ISOPROPYLMALATE DEHYDROGENASE"/>
    <property type="match status" value="1"/>
</dbReference>
<dbReference type="PANTHER" id="PTHR42979">
    <property type="entry name" value="3-ISOPROPYLMALATE DEHYDROGENASE"/>
    <property type="match status" value="1"/>
</dbReference>
<keyword evidence="12" id="KW-0100">Branched-chain amino acid biosynthesis</keyword>
<dbReference type="NCBIfam" id="TIGR00169">
    <property type="entry name" value="leuB"/>
    <property type="match status" value="1"/>
</dbReference>
<dbReference type="Pfam" id="PF00180">
    <property type="entry name" value="Iso_dh"/>
    <property type="match status" value="1"/>
</dbReference>
<comment type="cofactor">
    <cofactor evidence="1">
        <name>Mn(2+)</name>
        <dbReference type="ChEBI" id="CHEBI:29035"/>
    </cofactor>
</comment>
<dbReference type="SUPFAM" id="SSF53659">
    <property type="entry name" value="Isocitrate/Isopropylmalate dehydrogenase-like"/>
    <property type="match status" value="1"/>
</dbReference>
<reference evidence="14" key="1">
    <citation type="submission" date="2019-03" db="EMBL/GenBank/DDBJ databases">
        <title>Single cell metagenomics reveals metabolic interactions within the superorganism composed of flagellate Streblomastix strix and complex community of Bacteroidetes bacteria on its surface.</title>
        <authorList>
            <person name="Treitli S.C."/>
            <person name="Kolisko M."/>
            <person name="Husnik F."/>
            <person name="Keeling P."/>
            <person name="Hampl V."/>
        </authorList>
    </citation>
    <scope>NUCLEOTIDE SEQUENCE</scope>
    <source>
        <strain evidence="14">STM</strain>
    </source>
</reference>
<evidence type="ECO:0000256" key="10">
    <source>
        <dbReference type="ARBA" id="ARBA00023027"/>
    </source>
</evidence>
<evidence type="ECO:0000256" key="12">
    <source>
        <dbReference type="ARBA" id="ARBA00023304"/>
    </source>
</evidence>
<proteinExistence type="inferred from homology"/>
<feature type="domain" description="Isopropylmalate dehydrogenase-like" evidence="13">
    <location>
        <begin position="11"/>
        <end position="357"/>
    </location>
</feature>
<evidence type="ECO:0000256" key="4">
    <source>
        <dbReference type="ARBA" id="ARBA00013101"/>
    </source>
</evidence>
<dbReference type="InterPro" id="IPR024084">
    <property type="entry name" value="IsoPropMal-DH-like_dom"/>
</dbReference>
<name>A0A5J4QYH0_9ZZZZ</name>
<evidence type="ECO:0000256" key="5">
    <source>
        <dbReference type="ARBA" id="ARBA00022430"/>
    </source>
</evidence>
<evidence type="ECO:0000256" key="6">
    <source>
        <dbReference type="ARBA" id="ARBA00022605"/>
    </source>
</evidence>
<dbReference type="InterPro" id="IPR004429">
    <property type="entry name" value="Isopropylmalate_DH"/>
</dbReference>
<sequence length="366" mass="40502">MRDNNTVKKLKIAVLPGDGIGTEIINVALDVTKVICEKFGYDLQYEYGICGAFAIDKVGSPYPEATHELCMRSDAVLFGAVGDPKFDNNPSAKVRPEQGLLAMRKRLGLYANIRPVTTFESLIHKSPLRAELVKGADFMCIRELTGGLYFGRPQGRSEDGNTAYDTCVYTREEVVRIITLAYEYAMKRRRKLTVVDKANVLATSRLWREVAKEIALQYPEVETEYMFVDNAAMRIIQWPTAFDVMVTENMFGDILTDEGSVITGSMGLLPSASIGTHTSVFEPIHGSWPQAAGQNIANPLAAVLSAAMMFDYAFGLKAEAELIRKAVNASIDANVRTQDIQVEGEKAYGTAEVGEWIVKYIREAEK</sequence>
<evidence type="ECO:0000256" key="9">
    <source>
        <dbReference type="ARBA" id="ARBA00023002"/>
    </source>
</evidence>
<keyword evidence="11" id="KW-0464">Manganese</keyword>
<evidence type="ECO:0000256" key="7">
    <source>
        <dbReference type="ARBA" id="ARBA00022723"/>
    </source>
</evidence>
<keyword evidence="5" id="KW-0432">Leucine biosynthesis</keyword>
<evidence type="ECO:0000259" key="13">
    <source>
        <dbReference type="SMART" id="SM01329"/>
    </source>
</evidence>
<comment type="caution">
    <text evidence="14">The sequence shown here is derived from an EMBL/GenBank/DDBJ whole genome shotgun (WGS) entry which is preliminary data.</text>
</comment>
<dbReference type="HAMAP" id="MF_01033">
    <property type="entry name" value="LeuB_type1"/>
    <property type="match status" value="1"/>
</dbReference>
<evidence type="ECO:0000256" key="1">
    <source>
        <dbReference type="ARBA" id="ARBA00001936"/>
    </source>
</evidence>
<dbReference type="InterPro" id="IPR019818">
    <property type="entry name" value="IsoCit/isopropylmalate_DH_CS"/>
</dbReference>
<protein>
    <recommendedName>
        <fullName evidence="4">3-isopropylmalate dehydrogenase</fullName>
        <ecNumber evidence="4">1.1.1.85</ecNumber>
    </recommendedName>
</protein>
<keyword evidence="9 14" id="KW-0560">Oxidoreductase</keyword>
<comment type="cofactor">
    <cofactor evidence="2">
        <name>Mg(2+)</name>
        <dbReference type="ChEBI" id="CHEBI:18420"/>
    </cofactor>
</comment>
<gene>
    <name evidence="14" type="ORF">EZS27_024205</name>
</gene>